<reference evidence="5 6" key="1">
    <citation type="submission" date="2019-08" db="EMBL/GenBank/DDBJ databases">
        <title>Hyperibacter terrae gen. nov., sp. nov. and Hyperibacter viscosus sp. nov., two new members in the family Rhodospirillaceae isolated from the rhizosphere of Hypericum perforatum.</title>
        <authorList>
            <person name="Noviana Z."/>
        </authorList>
    </citation>
    <scope>NUCLEOTIDE SEQUENCE [LARGE SCALE GENOMIC DNA]</scope>
    <source>
        <strain evidence="5 6">R5913</strain>
    </source>
</reference>
<comment type="similarity">
    <text evidence="1">Belongs to the methyltransferase superfamily.</text>
</comment>
<dbReference type="AlphaFoldDB" id="A0A5J6MP29"/>
<dbReference type="InterPro" id="IPR051052">
    <property type="entry name" value="Diverse_substrate_MTase"/>
</dbReference>
<dbReference type="Proteomes" id="UP000326202">
    <property type="component" value="Chromosome"/>
</dbReference>
<evidence type="ECO:0000259" key="4">
    <source>
        <dbReference type="Pfam" id="PF08241"/>
    </source>
</evidence>
<dbReference type="PANTHER" id="PTHR44942:SF4">
    <property type="entry name" value="METHYLTRANSFERASE TYPE 11 DOMAIN-CONTAINING PROTEIN"/>
    <property type="match status" value="1"/>
</dbReference>
<evidence type="ECO:0000256" key="2">
    <source>
        <dbReference type="ARBA" id="ARBA00022603"/>
    </source>
</evidence>
<dbReference type="GO" id="GO:0032259">
    <property type="term" value="P:methylation"/>
    <property type="evidence" value="ECO:0007669"/>
    <property type="project" value="UniProtKB-KW"/>
</dbReference>
<dbReference type="InterPro" id="IPR029063">
    <property type="entry name" value="SAM-dependent_MTases_sf"/>
</dbReference>
<dbReference type="Pfam" id="PF08241">
    <property type="entry name" value="Methyltransf_11"/>
    <property type="match status" value="1"/>
</dbReference>
<keyword evidence="6" id="KW-1185">Reference proteome</keyword>
<dbReference type="GO" id="GO:0008757">
    <property type="term" value="F:S-adenosylmethionine-dependent methyltransferase activity"/>
    <property type="evidence" value="ECO:0007669"/>
    <property type="project" value="InterPro"/>
</dbReference>
<protein>
    <recommendedName>
        <fullName evidence="4">Methyltransferase type 11 domain-containing protein</fullName>
    </recommendedName>
</protein>
<dbReference type="InterPro" id="IPR013216">
    <property type="entry name" value="Methyltransf_11"/>
</dbReference>
<gene>
    <name evidence="5" type="ORF">FRZ44_42690</name>
</gene>
<feature type="domain" description="Methyltransferase type 11" evidence="4">
    <location>
        <begin position="78"/>
        <end position="171"/>
    </location>
</feature>
<evidence type="ECO:0000313" key="6">
    <source>
        <dbReference type="Proteomes" id="UP000326202"/>
    </source>
</evidence>
<dbReference type="SUPFAM" id="SSF53335">
    <property type="entry name" value="S-adenosyl-L-methionine-dependent methyltransferases"/>
    <property type="match status" value="1"/>
</dbReference>
<keyword evidence="2" id="KW-0489">Methyltransferase</keyword>
<dbReference type="EMBL" id="CP042906">
    <property type="protein sequence ID" value="QEX18957.1"/>
    <property type="molecule type" value="Genomic_DNA"/>
</dbReference>
<keyword evidence="3" id="KW-0808">Transferase</keyword>
<dbReference type="OrthoDB" id="9797252at2"/>
<evidence type="ECO:0000313" key="5">
    <source>
        <dbReference type="EMBL" id="QEX18957.1"/>
    </source>
</evidence>
<evidence type="ECO:0000256" key="3">
    <source>
        <dbReference type="ARBA" id="ARBA00022679"/>
    </source>
</evidence>
<dbReference type="KEGG" id="htq:FRZ44_42690"/>
<proteinExistence type="inferred from homology"/>
<accession>A0A5J6MP29</accession>
<dbReference type="CDD" id="cd02440">
    <property type="entry name" value="AdoMet_MTases"/>
    <property type="match status" value="1"/>
</dbReference>
<name>A0A5J6MP29_9PROT</name>
<dbReference type="Gene3D" id="3.40.50.150">
    <property type="entry name" value="Vaccinia Virus protein VP39"/>
    <property type="match status" value="1"/>
</dbReference>
<dbReference type="PANTHER" id="PTHR44942">
    <property type="entry name" value="METHYLTRANSF_11 DOMAIN-CONTAINING PROTEIN"/>
    <property type="match status" value="1"/>
</dbReference>
<sequence length="294" mass="32125">MIASWPGRIDLPNLLFSAVETLESDRMTMDRDAAIDPGRTIDWSRTSADYAQHRPGPPDSFFARLQALGVGLPGQRILDLGTGTGLIARRLAKQGAKVAGIDIATGQLAQARRAAEAEGLAIDFREAPAEDPPFSDGSFDAVTANQCWLYFDKARLLPRLRRLLAQGGLIAVSHFSWLPRRDPIAAATEAIVLKHNPAWTGKDWDGEVPVPPAWMTPDLEVRGFFVYDEAIPFTAESWRGRIRACRGVGASLEPEAVAAVDRDLAQWLAAHAGERFTVLHRPDATILGFREPAV</sequence>
<organism evidence="5 6">
    <name type="scientific">Hypericibacter terrae</name>
    <dbReference type="NCBI Taxonomy" id="2602015"/>
    <lineage>
        <taxon>Bacteria</taxon>
        <taxon>Pseudomonadati</taxon>
        <taxon>Pseudomonadota</taxon>
        <taxon>Alphaproteobacteria</taxon>
        <taxon>Rhodospirillales</taxon>
        <taxon>Dongiaceae</taxon>
        <taxon>Hypericibacter</taxon>
    </lineage>
</organism>
<evidence type="ECO:0000256" key="1">
    <source>
        <dbReference type="ARBA" id="ARBA00008361"/>
    </source>
</evidence>